<proteinExistence type="predicted"/>
<dbReference type="AlphaFoldDB" id="A0A4Z0Z2I6"/>
<comment type="caution">
    <text evidence="2">The sequence shown here is derived from an EMBL/GenBank/DDBJ whole genome shotgun (WGS) entry which is preliminary data.</text>
</comment>
<keyword evidence="3" id="KW-1185">Reference proteome</keyword>
<evidence type="ECO:0000313" key="3">
    <source>
        <dbReference type="Proteomes" id="UP000297716"/>
    </source>
</evidence>
<evidence type="ECO:0000313" key="2">
    <source>
        <dbReference type="EMBL" id="TGJ85760.1"/>
    </source>
</evidence>
<reference evidence="2 3" key="1">
    <citation type="submission" date="2019-03" db="EMBL/GenBank/DDBJ databases">
        <title>Draft genome sequence of Xylaria hypoxylon DSM 108379, a ubiquitous saprotrophic-parasitic fungi on hardwood.</title>
        <authorList>
            <person name="Buettner E."/>
            <person name="Leonhardt S."/>
            <person name="Gebauer A.M."/>
            <person name="Liers C."/>
            <person name="Hofrichter M."/>
            <person name="Kellner H."/>
        </authorList>
    </citation>
    <scope>NUCLEOTIDE SEQUENCE [LARGE SCALE GENOMIC DNA]</scope>
    <source>
        <strain evidence="2 3">DSM 108379</strain>
    </source>
</reference>
<feature type="compositionally biased region" description="Polar residues" evidence="1">
    <location>
        <begin position="125"/>
        <end position="135"/>
    </location>
</feature>
<evidence type="ECO:0000256" key="1">
    <source>
        <dbReference type="SAM" id="MobiDB-lite"/>
    </source>
</evidence>
<sequence length="244" mass="25887">MGLLFIKLLKTGKLVVHKGVIITTDLGNVKENFHNSPSPEIPWNDNPNALYGAVGRDATELSAESEPREPIEFDAATLGSPRCVPTGAGGSLGSRQPNSNGSGGRASGRANHAVSQAAPSDRGNGPSTPASQSAQGRHRVAPSSYHDNNFPSTGELAMLWHNVNETHEAQVIGVNVWPTYNGPDDLRRETASINAQQCLHVGTGNQIIGQRVKQGARPRQFAGYYAHNKNSNGGEQIIGVELGQ</sequence>
<dbReference type="Proteomes" id="UP000297716">
    <property type="component" value="Unassembled WGS sequence"/>
</dbReference>
<protein>
    <submittedName>
        <fullName evidence="2">Uncharacterized protein</fullName>
    </submittedName>
</protein>
<dbReference type="OrthoDB" id="4735701at2759"/>
<organism evidence="2 3">
    <name type="scientific">Xylaria hypoxylon</name>
    <dbReference type="NCBI Taxonomy" id="37992"/>
    <lineage>
        <taxon>Eukaryota</taxon>
        <taxon>Fungi</taxon>
        <taxon>Dikarya</taxon>
        <taxon>Ascomycota</taxon>
        <taxon>Pezizomycotina</taxon>
        <taxon>Sordariomycetes</taxon>
        <taxon>Xylariomycetidae</taxon>
        <taxon>Xylariales</taxon>
        <taxon>Xylariaceae</taxon>
        <taxon>Xylaria</taxon>
    </lineage>
</organism>
<dbReference type="EMBL" id="SKBN01000039">
    <property type="protein sequence ID" value="TGJ85760.1"/>
    <property type="molecule type" value="Genomic_DNA"/>
</dbReference>
<gene>
    <name evidence="2" type="ORF">E0Z10_g3009</name>
</gene>
<accession>A0A4Z0Z2I6</accession>
<name>A0A4Z0Z2I6_9PEZI</name>
<feature type="region of interest" description="Disordered" evidence="1">
    <location>
        <begin position="72"/>
        <end position="149"/>
    </location>
</feature>